<gene>
    <name evidence="2" type="ORF">SARC_11940</name>
</gene>
<reference evidence="2 3" key="1">
    <citation type="submission" date="2011-02" db="EMBL/GenBank/DDBJ databases">
        <title>The Genome Sequence of Sphaeroforma arctica JP610.</title>
        <authorList>
            <consortium name="The Broad Institute Genome Sequencing Platform"/>
            <person name="Russ C."/>
            <person name="Cuomo C."/>
            <person name="Young S.K."/>
            <person name="Zeng Q."/>
            <person name="Gargeya S."/>
            <person name="Alvarado L."/>
            <person name="Berlin A."/>
            <person name="Chapman S.B."/>
            <person name="Chen Z."/>
            <person name="Freedman E."/>
            <person name="Gellesch M."/>
            <person name="Goldberg J."/>
            <person name="Griggs A."/>
            <person name="Gujja S."/>
            <person name="Heilman E."/>
            <person name="Heiman D."/>
            <person name="Howarth C."/>
            <person name="Mehta T."/>
            <person name="Neiman D."/>
            <person name="Pearson M."/>
            <person name="Roberts A."/>
            <person name="Saif S."/>
            <person name="Shea T."/>
            <person name="Shenoy N."/>
            <person name="Sisk P."/>
            <person name="Stolte C."/>
            <person name="Sykes S."/>
            <person name="White J."/>
            <person name="Yandava C."/>
            <person name="Burger G."/>
            <person name="Gray M.W."/>
            <person name="Holland P.W.H."/>
            <person name="King N."/>
            <person name="Lang F.B.F."/>
            <person name="Roger A.J."/>
            <person name="Ruiz-Trillo I."/>
            <person name="Haas B."/>
            <person name="Nusbaum C."/>
            <person name="Birren B."/>
        </authorList>
    </citation>
    <scope>NUCLEOTIDE SEQUENCE [LARGE SCALE GENOMIC DNA]</scope>
    <source>
        <strain evidence="2 3">JP610</strain>
    </source>
</reference>
<evidence type="ECO:0000256" key="1">
    <source>
        <dbReference type="SAM" id="MobiDB-lite"/>
    </source>
</evidence>
<feature type="non-terminal residue" evidence="2">
    <location>
        <position position="1"/>
    </location>
</feature>
<feature type="compositionally biased region" description="Basic and acidic residues" evidence="1">
    <location>
        <begin position="158"/>
        <end position="193"/>
    </location>
</feature>
<evidence type="ECO:0000313" key="2">
    <source>
        <dbReference type="EMBL" id="KNC75538.1"/>
    </source>
</evidence>
<feature type="region of interest" description="Disordered" evidence="1">
    <location>
        <begin position="1"/>
        <end position="200"/>
    </location>
</feature>
<evidence type="ECO:0000313" key="3">
    <source>
        <dbReference type="Proteomes" id="UP000054560"/>
    </source>
</evidence>
<sequence length="200" mass="21110">SHTSAGGNFANSKPGADRLGMMGGAPGLDDLLGESFQQTNKANAFSSLGRSNQNTQPPQKIRAATTTNPNSKTANLGQSMGDWGEDDRGWDEGGGDDWGAPVKKAPSSKPVSRNGSSSSGKPTTANGSTIRAPGAKATAQADEWGNSGGWDEPDDWGADEKKKAAVAKQEERKRERERRQAEMKAKRANRQKEGLGAVKK</sequence>
<keyword evidence="3" id="KW-1185">Reference proteome</keyword>
<feature type="compositionally biased region" description="Polar residues" evidence="1">
    <location>
        <begin position="109"/>
        <end position="129"/>
    </location>
</feature>
<dbReference type="AlphaFoldDB" id="A0A0L0FHM8"/>
<proteinExistence type="predicted"/>
<dbReference type="RefSeq" id="XP_014149440.1">
    <property type="nucleotide sequence ID" value="XM_014293965.1"/>
</dbReference>
<dbReference type="Proteomes" id="UP000054560">
    <property type="component" value="Unassembled WGS sequence"/>
</dbReference>
<organism evidence="2 3">
    <name type="scientific">Sphaeroforma arctica JP610</name>
    <dbReference type="NCBI Taxonomy" id="667725"/>
    <lineage>
        <taxon>Eukaryota</taxon>
        <taxon>Ichthyosporea</taxon>
        <taxon>Ichthyophonida</taxon>
        <taxon>Sphaeroforma</taxon>
    </lineage>
</organism>
<accession>A0A0L0FHM8</accession>
<feature type="compositionally biased region" description="Polar residues" evidence="1">
    <location>
        <begin position="1"/>
        <end position="11"/>
    </location>
</feature>
<feature type="compositionally biased region" description="Polar residues" evidence="1">
    <location>
        <begin position="35"/>
        <end position="78"/>
    </location>
</feature>
<name>A0A0L0FHM8_9EUKA</name>
<dbReference type="GeneID" id="25912444"/>
<protein>
    <submittedName>
        <fullName evidence="2">Uncharacterized protein</fullName>
    </submittedName>
</protein>
<dbReference type="EMBL" id="KQ243562">
    <property type="protein sequence ID" value="KNC75538.1"/>
    <property type="molecule type" value="Genomic_DNA"/>
</dbReference>